<dbReference type="GO" id="GO:0016787">
    <property type="term" value="F:hydrolase activity"/>
    <property type="evidence" value="ECO:0007669"/>
    <property type="project" value="UniProtKB-KW"/>
</dbReference>
<protein>
    <submittedName>
        <fullName evidence="3">Hydrolase</fullName>
    </submittedName>
</protein>
<keyword evidence="4" id="KW-1185">Reference proteome</keyword>
<evidence type="ECO:0000256" key="1">
    <source>
        <dbReference type="ARBA" id="ARBA00022801"/>
    </source>
</evidence>
<feature type="domain" description="Isochorismatase-like" evidence="2">
    <location>
        <begin position="5"/>
        <end position="166"/>
    </location>
</feature>
<evidence type="ECO:0000313" key="4">
    <source>
        <dbReference type="Proteomes" id="UP000290624"/>
    </source>
</evidence>
<comment type="caution">
    <text evidence="3">The sequence shown here is derived from an EMBL/GenBank/DDBJ whole genome shotgun (WGS) entry which is preliminary data.</text>
</comment>
<dbReference type="EMBL" id="PPCV01000005">
    <property type="protein sequence ID" value="RXW32057.1"/>
    <property type="molecule type" value="Genomic_DNA"/>
</dbReference>
<dbReference type="InterPro" id="IPR050272">
    <property type="entry name" value="Isochorismatase-like_hydrls"/>
</dbReference>
<accession>A0A4Q2EEX3</accession>
<dbReference type="SUPFAM" id="SSF52499">
    <property type="entry name" value="Isochorismatase-like hydrolases"/>
    <property type="match status" value="1"/>
</dbReference>
<dbReference type="OrthoDB" id="4426059at2"/>
<organism evidence="3 4">
    <name type="scientific">Propioniciclava flava</name>
    <dbReference type="NCBI Taxonomy" id="2072026"/>
    <lineage>
        <taxon>Bacteria</taxon>
        <taxon>Bacillati</taxon>
        <taxon>Actinomycetota</taxon>
        <taxon>Actinomycetes</taxon>
        <taxon>Propionibacteriales</taxon>
        <taxon>Propionibacteriaceae</taxon>
        <taxon>Propioniciclava</taxon>
    </lineage>
</organism>
<dbReference type="RefSeq" id="WP_129458796.1">
    <property type="nucleotide sequence ID" value="NZ_PPCV01000005.1"/>
</dbReference>
<dbReference type="Proteomes" id="UP000290624">
    <property type="component" value="Unassembled WGS sequence"/>
</dbReference>
<dbReference type="InterPro" id="IPR036380">
    <property type="entry name" value="Isochorismatase-like_sf"/>
</dbReference>
<keyword evidence="1 3" id="KW-0378">Hydrolase</keyword>
<evidence type="ECO:0000259" key="2">
    <source>
        <dbReference type="Pfam" id="PF00857"/>
    </source>
</evidence>
<dbReference type="Pfam" id="PF00857">
    <property type="entry name" value="Isochorismatase"/>
    <property type="match status" value="1"/>
</dbReference>
<dbReference type="AlphaFoldDB" id="A0A4Q2EEX3"/>
<sequence>MSEPWLVVIDAQRIFADPSSAWASPQWPDAAQRIASLLPAFAGRTIVTRWIPPRPTQREGSWAAYMAAWPFADRDPDDPMFDLVEAVRPAVTAGAFVVDAPTFGKWEAIAAVTGPAPTLVVAGVATDCCVISTVLPAADAGATITVVADACAGSSAEHHAAAVTVMGLYPPQVLVSSSAEALTR</sequence>
<reference evidence="3 4" key="1">
    <citation type="submission" date="2018-01" db="EMBL/GenBank/DDBJ databases">
        <title>Lactibacter flavus gen. nov., sp. nov., a novel bacterium of the family Propionibacteriaceae isolated from raw milk and dairy products.</title>
        <authorList>
            <person name="Wenning M."/>
            <person name="Breitenwieser F."/>
            <person name="Huptas C."/>
            <person name="von Neubeck M."/>
            <person name="Busse H.-J."/>
            <person name="Scherer S."/>
        </authorList>
    </citation>
    <scope>NUCLEOTIDE SEQUENCE [LARGE SCALE GENOMIC DNA]</scope>
    <source>
        <strain evidence="3 4">VG341</strain>
    </source>
</reference>
<gene>
    <name evidence="3" type="ORF">C1706_08410</name>
</gene>
<name>A0A4Q2EEX3_9ACTN</name>
<proteinExistence type="predicted"/>
<evidence type="ECO:0000313" key="3">
    <source>
        <dbReference type="EMBL" id="RXW32057.1"/>
    </source>
</evidence>
<dbReference type="InterPro" id="IPR000868">
    <property type="entry name" value="Isochorismatase-like_dom"/>
</dbReference>
<dbReference type="PANTHER" id="PTHR43540">
    <property type="entry name" value="PEROXYUREIDOACRYLATE/UREIDOACRYLATE AMIDOHYDROLASE-RELATED"/>
    <property type="match status" value="1"/>
</dbReference>
<dbReference type="Gene3D" id="3.40.50.850">
    <property type="entry name" value="Isochorismatase-like"/>
    <property type="match status" value="1"/>
</dbReference>